<dbReference type="OrthoDB" id="3202607at2759"/>
<organism evidence="1 2">
    <name type="scientific">Piloderma croceum (strain F 1598)</name>
    <dbReference type="NCBI Taxonomy" id="765440"/>
    <lineage>
        <taxon>Eukaryota</taxon>
        <taxon>Fungi</taxon>
        <taxon>Dikarya</taxon>
        <taxon>Basidiomycota</taxon>
        <taxon>Agaricomycotina</taxon>
        <taxon>Agaricomycetes</taxon>
        <taxon>Agaricomycetidae</taxon>
        <taxon>Atheliales</taxon>
        <taxon>Atheliaceae</taxon>
        <taxon>Piloderma</taxon>
    </lineage>
</organism>
<reference evidence="2" key="2">
    <citation type="submission" date="2015-01" db="EMBL/GenBank/DDBJ databases">
        <title>Evolutionary Origins and Diversification of the Mycorrhizal Mutualists.</title>
        <authorList>
            <consortium name="DOE Joint Genome Institute"/>
            <consortium name="Mycorrhizal Genomics Consortium"/>
            <person name="Kohler A."/>
            <person name="Kuo A."/>
            <person name="Nagy L.G."/>
            <person name="Floudas D."/>
            <person name="Copeland A."/>
            <person name="Barry K.W."/>
            <person name="Cichocki N."/>
            <person name="Veneault-Fourrey C."/>
            <person name="LaButti K."/>
            <person name="Lindquist E.A."/>
            <person name="Lipzen A."/>
            <person name="Lundell T."/>
            <person name="Morin E."/>
            <person name="Murat C."/>
            <person name="Riley R."/>
            <person name="Ohm R."/>
            <person name="Sun H."/>
            <person name="Tunlid A."/>
            <person name="Henrissat B."/>
            <person name="Grigoriev I.V."/>
            <person name="Hibbett D.S."/>
            <person name="Martin F."/>
        </authorList>
    </citation>
    <scope>NUCLEOTIDE SEQUENCE [LARGE SCALE GENOMIC DNA]</scope>
    <source>
        <strain evidence="2">F 1598</strain>
    </source>
</reference>
<gene>
    <name evidence="1" type="ORF">PILCRDRAFT_544110</name>
</gene>
<dbReference type="STRING" id="765440.A0A0C3FJN8"/>
<accession>A0A0C3FJN8</accession>
<dbReference type="InParanoid" id="A0A0C3FJN8"/>
<dbReference type="Gene3D" id="3.60.130.30">
    <property type="match status" value="1"/>
</dbReference>
<name>A0A0C3FJN8_PILCF</name>
<dbReference type="HOGENOM" id="CLU_031314_2_0_1"/>
<dbReference type="AlphaFoldDB" id="A0A0C3FJN8"/>
<evidence type="ECO:0008006" key="3">
    <source>
        <dbReference type="Google" id="ProtNLM"/>
    </source>
</evidence>
<protein>
    <recommendedName>
        <fullName evidence="3">Prolyl 4-hydroxylase alpha subunit Fe(2+) 2OG dioxygenase domain-containing protein</fullName>
    </recommendedName>
</protein>
<evidence type="ECO:0000313" key="2">
    <source>
        <dbReference type="Proteomes" id="UP000054166"/>
    </source>
</evidence>
<proteinExistence type="predicted"/>
<dbReference type="EMBL" id="KN833006">
    <property type="protein sequence ID" value="KIM80089.1"/>
    <property type="molecule type" value="Genomic_DNA"/>
</dbReference>
<reference evidence="1 2" key="1">
    <citation type="submission" date="2014-04" db="EMBL/GenBank/DDBJ databases">
        <authorList>
            <consortium name="DOE Joint Genome Institute"/>
            <person name="Kuo A."/>
            <person name="Tarkka M."/>
            <person name="Buscot F."/>
            <person name="Kohler A."/>
            <person name="Nagy L.G."/>
            <person name="Floudas D."/>
            <person name="Copeland A."/>
            <person name="Barry K.W."/>
            <person name="Cichocki N."/>
            <person name="Veneault-Fourrey C."/>
            <person name="LaButti K."/>
            <person name="Lindquist E.A."/>
            <person name="Lipzen A."/>
            <person name="Lundell T."/>
            <person name="Morin E."/>
            <person name="Murat C."/>
            <person name="Sun H."/>
            <person name="Tunlid A."/>
            <person name="Henrissat B."/>
            <person name="Grigoriev I.V."/>
            <person name="Hibbett D.S."/>
            <person name="Martin F."/>
            <person name="Nordberg H.P."/>
            <person name="Cantor M.N."/>
            <person name="Hua S.X."/>
        </authorList>
    </citation>
    <scope>NUCLEOTIDE SEQUENCE [LARGE SCALE GENOMIC DNA]</scope>
    <source>
        <strain evidence="1 2">F 1598</strain>
    </source>
</reference>
<evidence type="ECO:0000313" key="1">
    <source>
        <dbReference type="EMBL" id="KIM80089.1"/>
    </source>
</evidence>
<keyword evidence="2" id="KW-1185">Reference proteome</keyword>
<sequence>MVPILITNHGYRYITNDIGAAQAFGDVKERIYAVKVQQPRLEWGKVCLRAERAFEVLSAHYELGVHRRGCFKTRNCGLTMGMGSSVPHLLAESESEKEMLAKFIQEIEQYVRHFTVSARLWMPDLMKEYTDLQVKLFALDCTFRALFPDSPFCSFTANMGPRTVCNGHRDFWNLVYGTCPIGALGPFNHRTGGHIILHEPKLIIEFRRGDVMFIPSAAVTHENVPIADGETRYSFTMYTAGGLFRYAWCGMRTLKDIREKEEFEELYRSYVAEGPVRWESGWRKYSTIGDLIARARGSSSKKK</sequence>
<dbReference type="Proteomes" id="UP000054166">
    <property type="component" value="Unassembled WGS sequence"/>
</dbReference>